<accession>A0A1J1ICD8</accession>
<dbReference type="Proteomes" id="UP000183832">
    <property type="component" value="Unassembled WGS sequence"/>
</dbReference>
<organism evidence="1 2">
    <name type="scientific">Clunio marinus</name>
    <dbReference type="NCBI Taxonomy" id="568069"/>
    <lineage>
        <taxon>Eukaryota</taxon>
        <taxon>Metazoa</taxon>
        <taxon>Ecdysozoa</taxon>
        <taxon>Arthropoda</taxon>
        <taxon>Hexapoda</taxon>
        <taxon>Insecta</taxon>
        <taxon>Pterygota</taxon>
        <taxon>Neoptera</taxon>
        <taxon>Endopterygota</taxon>
        <taxon>Diptera</taxon>
        <taxon>Nematocera</taxon>
        <taxon>Chironomoidea</taxon>
        <taxon>Chironomidae</taxon>
        <taxon>Clunio</taxon>
    </lineage>
</organism>
<sequence length="108" mass="12566">MSWLEESIMISFLFKGTTTSTCFYLLRKFLILHSNPTKGKEFYCAKKERNSETARENCCGLAATFTCCLSRCLSRYCEANESNSDMTTEMFKEFIHLGLEHIIYDEQK</sequence>
<reference evidence="1 2" key="1">
    <citation type="submission" date="2015-04" db="EMBL/GenBank/DDBJ databases">
        <authorList>
            <person name="Syromyatnikov M.Y."/>
            <person name="Popov V.N."/>
        </authorList>
    </citation>
    <scope>NUCLEOTIDE SEQUENCE [LARGE SCALE GENOMIC DNA]</scope>
</reference>
<dbReference type="EMBL" id="CVRI01000047">
    <property type="protein sequence ID" value="CRK97418.1"/>
    <property type="molecule type" value="Genomic_DNA"/>
</dbReference>
<keyword evidence="2" id="KW-1185">Reference proteome</keyword>
<protein>
    <submittedName>
        <fullName evidence="1">CLUMA_CG010807, isoform A</fullName>
    </submittedName>
</protein>
<evidence type="ECO:0000313" key="1">
    <source>
        <dbReference type="EMBL" id="CRK97418.1"/>
    </source>
</evidence>
<gene>
    <name evidence="1" type="ORF">CLUMA_CG010807</name>
</gene>
<name>A0A1J1ICD8_9DIPT</name>
<proteinExistence type="predicted"/>
<evidence type="ECO:0000313" key="2">
    <source>
        <dbReference type="Proteomes" id="UP000183832"/>
    </source>
</evidence>
<dbReference type="AlphaFoldDB" id="A0A1J1ICD8"/>